<dbReference type="SUPFAM" id="SSF48239">
    <property type="entry name" value="Terpenoid cyclases/Protein prenyltransferases"/>
    <property type="match status" value="1"/>
</dbReference>
<proteinExistence type="predicted"/>
<evidence type="ECO:0008006" key="2">
    <source>
        <dbReference type="Google" id="ProtNLM"/>
    </source>
</evidence>
<dbReference type="Gene3D" id="1.50.10.20">
    <property type="match status" value="1"/>
</dbReference>
<dbReference type="AlphaFoldDB" id="A0A1V5MCE6"/>
<dbReference type="Proteomes" id="UP000485484">
    <property type="component" value="Unassembled WGS sequence"/>
</dbReference>
<protein>
    <recommendedName>
        <fullName evidence="2">Glycosyl Hydrolase Family 88</fullName>
    </recommendedName>
</protein>
<evidence type="ECO:0000313" key="1">
    <source>
        <dbReference type="EMBL" id="OPZ90590.1"/>
    </source>
</evidence>
<sequence length="399" mass="45121">MGIEKNEMREIVRRAADWLAGPATIRDPQAESGLVLRYPLREWRYGIKSSYLTKPRTWGVTGSIWHTGMAIRAFLAARRVTGDNKYLEAARKAGGFLLANQNICPEDPGLHGSLMAYEDVNDHYQTSTAMEGSLGLLELAGATGEAAWRERFLLAVSWLATHAYAGDGLFHDRFEPNSRRFWTGNFPNLGYGGSQRPLVDNAVMLRAWKETGETRYREIFRETIERLLRDEDPPGNWITYLPCRASGEGEVHGRQAFWWGLPMFAAYDEFGDKRYLEAGLRAAAWYEKLQLRDGGFYYYTNRYGHGFAFNLCTSVCGASGLLWLEATRRGLKDYRPRLARSVEFIKKAQFSDEAADPNIRGGLFERPSEPDGTEAPGFRLRDIAATFTILALEELLALD</sequence>
<dbReference type="EMBL" id="MWAK01000245">
    <property type="protein sequence ID" value="OPZ90590.1"/>
    <property type="molecule type" value="Genomic_DNA"/>
</dbReference>
<gene>
    <name evidence="1" type="ORF">BWY73_01285</name>
</gene>
<name>A0A1V5MCE6_UNCT6</name>
<dbReference type="InterPro" id="IPR008930">
    <property type="entry name" value="Terpenoid_cyclase/PrenylTrfase"/>
</dbReference>
<reference evidence="1" key="1">
    <citation type="submission" date="2017-02" db="EMBL/GenBank/DDBJ databases">
        <title>Delving into the versatile metabolic prowess of the omnipresent phylum Bacteroidetes.</title>
        <authorList>
            <person name="Nobu M.K."/>
            <person name="Mei R."/>
            <person name="Narihiro T."/>
            <person name="Kuroda K."/>
            <person name="Liu W.-T."/>
        </authorList>
    </citation>
    <scope>NUCLEOTIDE SEQUENCE</scope>
    <source>
        <strain evidence="1">ADurb.Bin417</strain>
    </source>
</reference>
<dbReference type="SUPFAM" id="SSF48208">
    <property type="entry name" value="Six-hairpin glycosidases"/>
    <property type="match status" value="1"/>
</dbReference>
<dbReference type="InterPro" id="IPR008928">
    <property type="entry name" value="6-hairpin_glycosidase_sf"/>
</dbReference>
<comment type="caution">
    <text evidence="1">The sequence shown here is derived from an EMBL/GenBank/DDBJ whole genome shotgun (WGS) entry which is preliminary data.</text>
</comment>
<accession>A0A1V5MCE6</accession>
<organism evidence="1">
    <name type="scientific">candidate division TA06 bacterium ADurb.Bin417</name>
    <dbReference type="NCBI Taxonomy" id="1852828"/>
    <lineage>
        <taxon>Bacteria</taxon>
        <taxon>Bacteria division TA06</taxon>
    </lineage>
</organism>
<dbReference type="GO" id="GO:0005975">
    <property type="term" value="P:carbohydrate metabolic process"/>
    <property type="evidence" value="ECO:0007669"/>
    <property type="project" value="InterPro"/>
</dbReference>